<dbReference type="AlphaFoldDB" id="A0AAU9UHT0"/>
<proteinExistence type="predicted"/>
<reference evidence="2" key="1">
    <citation type="submission" date="2022-03" db="EMBL/GenBank/DDBJ databases">
        <authorList>
            <person name="Tunstrom K."/>
        </authorList>
    </citation>
    <scope>NUCLEOTIDE SEQUENCE</scope>
</reference>
<comment type="caution">
    <text evidence="2">The sequence shown here is derived from an EMBL/GenBank/DDBJ whole genome shotgun (WGS) entry which is preliminary data.</text>
</comment>
<evidence type="ECO:0000313" key="3">
    <source>
        <dbReference type="Proteomes" id="UP001153954"/>
    </source>
</evidence>
<evidence type="ECO:0000256" key="1">
    <source>
        <dbReference type="SAM" id="SignalP"/>
    </source>
</evidence>
<evidence type="ECO:0000313" key="2">
    <source>
        <dbReference type="EMBL" id="CAH2098723.1"/>
    </source>
</evidence>
<feature type="chain" id="PRO_5043392724" description="Seminal fluid protein HACP006" evidence="1">
    <location>
        <begin position="24"/>
        <end position="224"/>
    </location>
</feature>
<name>A0AAU9UHT0_EUPED</name>
<organism evidence="2 3">
    <name type="scientific">Euphydryas editha</name>
    <name type="common">Edith's checkerspot</name>
    <dbReference type="NCBI Taxonomy" id="104508"/>
    <lineage>
        <taxon>Eukaryota</taxon>
        <taxon>Metazoa</taxon>
        <taxon>Ecdysozoa</taxon>
        <taxon>Arthropoda</taxon>
        <taxon>Hexapoda</taxon>
        <taxon>Insecta</taxon>
        <taxon>Pterygota</taxon>
        <taxon>Neoptera</taxon>
        <taxon>Endopterygota</taxon>
        <taxon>Lepidoptera</taxon>
        <taxon>Glossata</taxon>
        <taxon>Ditrysia</taxon>
        <taxon>Papilionoidea</taxon>
        <taxon>Nymphalidae</taxon>
        <taxon>Nymphalinae</taxon>
        <taxon>Euphydryas</taxon>
    </lineage>
</organism>
<gene>
    <name evidence="2" type="ORF">EEDITHA_LOCUS13809</name>
</gene>
<keyword evidence="3" id="KW-1185">Reference proteome</keyword>
<dbReference type="Proteomes" id="UP001153954">
    <property type="component" value="Unassembled WGS sequence"/>
</dbReference>
<sequence>MVVTKMLSTFVCLLIIFQVESDAEPSRSDLSGLVNLLNKKYSGNKPLVVILDSGSLGKYGKNQKYQAVTPETSDDEGAWNIPHLLLQNTKAKLLLAGKKSTTKSLLQLKTKLQLKRIQRLRDNQDRNLNDKNKVRSPIVKQLLRISNRIQCDAKDECQDKCIDKYQGKKADNCNIQCEVKYDCEEENDPCEDNECADSCGGEDDCTMSTKGERLVNEEPKCKRC</sequence>
<accession>A0AAU9UHT0</accession>
<feature type="signal peptide" evidence="1">
    <location>
        <begin position="1"/>
        <end position="23"/>
    </location>
</feature>
<protein>
    <recommendedName>
        <fullName evidence="4">Seminal fluid protein HACP006</fullName>
    </recommendedName>
</protein>
<evidence type="ECO:0008006" key="4">
    <source>
        <dbReference type="Google" id="ProtNLM"/>
    </source>
</evidence>
<keyword evidence="1" id="KW-0732">Signal</keyword>
<dbReference type="EMBL" id="CAKOGL010000020">
    <property type="protein sequence ID" value="CAH2098723.1"/>
    <property type="molecule type" value="Genomic_DNA"/>
</dbReference>